<dbReference type="InterPro" id="IPR011990">
    <property type="entry name" value="TPR-like_helical_dom_sf"/>
</dbReference>
<evidence type="ECO:0000256" key="4">
    <source>
        <dbReference type="ARBA" id="ARBA00023016"/>
    </source>
</evidence>
<gene>
    <name evidence="7" type="ORF">SAMN05216225_101815</name>
</gene>
<keyword evidence="1" id="KW-0235">DNA replication</keyword>
<dbReference type="SMART" id="SM00028">
    <property type="entry name" value="TPR"/>
    <property type="match status" value="4"/>
</dbReference>
<evidence type="ECO:0000256" key="1">
    <source>
        <dbReference type="ARBA" id="ARBA00022705"/>
    </source>
</evidence>
<dbReference type="InterPro" id="IPR036869">
    <property type="entry name" value="J_dom_sf"/>
</dbReference>
<dbReference type="PROSITE" id="PS00636">
    <property type="entry name" value="DNAJ_1"/>
    <property type="match status" value="1"/>
</dbReference>
<dbReference type="CDD" id="cd06257">
    <property type="entry name" value="DnaJ"/>
    <property type="match status" value="1"/>
</dbReference>
<dbReference type="SMART" id="SM00271">
    <property type="entry name" value="DnaJ"/>
    <property type="match status" value="1"/>
</dbReference>
<feature type="domain" description="J" evidence="6">
    <location>
        <begin position="4"/>
        <end position="63"/>
    </location>
</feature>
<dbReference type="OrthoDB" id="503753at2"/>
<reference evidence="7 8" key="1">
    <citation type="submission" date="2016-11" db="EMBL/GenBank/DDBJ databases">
        <authorList>
            <person name="Jaros S."/>
            <person name="Januszkiewicz K."/>
            <person name="Wedrychowicz H."/>
        </authorList>
    </citation>
    <scope>NUCLEOTIDE SEQUENCE [LARGE SCALE GENOMIC DNA]</scope>
    <source>
        <strain evidence="7 8">IBRC-M 10683</strain>
    </source>
</reference>
<dbReference type="PROSITE" id="PS50076">
    <property type="entry name" value="DNAJ_2"/>
    <property type="match status" value="1"/>
</dbReference>
<dbReference type="InterPro" id="IPR001623">
    <property type="entry name" value="DnaJ_domain"/>
</dbReference>
<evidence type="ECO:0000313" key="8">
    <source>
        <dbReference type="Proteomes" id="UP000183988"/>
    </source>
</evidence>
<dbReference type="AlphaFoldDB" id="A0A1M5HK06"/>
<dbReference type="InterPro" id="IPR019734">
    <property type="entry name" value="TPR_rpt"/>
</dbReference>
<dbReference type="Pfam" id="PF00226">
    <property type="entry name" value="DnaJ"/>
    <property type="match status" value="1"/>
</dbReference>
<dbReference type="GO" id="GO:0006260">
    <property type="term" value="P:DNA replication"/>
    <property type="evidence" value="ECO:0007669"/>
    <property type="project" value="UniProtKB-KW"/>
</dbReference>
<dbReference type="PANTHER" id="PTHR44943">
    <property type="entry name" value="CELLULOSE SYNTHASE OPERON PROTEIN C"/>
    <property type="match status" value="1"/>
</dbReference>
<dbReference type="Pfam" id="PF13432">
    <property type="entry name" value="TPR_16"/>
    <property type="match status" value="1"/>
</dbReference>
<sequence length="474" mass="56128">MGTDFYQVLEINRDAEQIQIKQAYFKKVRQHSPEREPEMFRLVREAYETLSNEKMKAEYDAFSTYGEEIQFLIESGQALMEKGEFRKAGKAFKKVLMIEPTLERPRNYYALSLAYDQEYDKAYKQFEHLMKESPENATYQYNYGSTLISAGRLEEGIKYLYRARQLDSSDINIFQSIIDAYVKNKQYAEAQQAIEKELKHLNEEDHSTVVYIFMLLEVHIVSNNQQAIDRSLAKIDEWTLQHSDRKDTVTRELTSLAIRLSNAKRYEMAERLINKAAQISPTHEFVLEIQQEISNKAPIFKEMAELEEDRQIADAIKNILILYLHGNEVDEDEFDQYSKKFFQELEFMCMYKPHAIIQSIKTMVIHYPHLYKVRKEVFQHSLKLAKKYNQINQQYDRMKEDSQITNGIKRLVALYLAEISQEERDTYFDDIMDEIGYTNRHEVYQSIRQIETSYPALYDLNADFFEKLKGMSLT</sequence>
<keyword evidence="8" id="KW-1185">Reference proteome</keyword>
<dbReference type="Gene3D" id="1.10.287.110">
    <property type="entry name" value="DnaJ domain"/>
    <property type="match status" value="1"/>
</dbReference>
<dbReference type="Proteomes" id="UP000183988">
    <property type="component" value="Unassembled WGS sequence"/>
</dbReference>
<dbReference type="STRING" id="930117.SAMN05216225_101815"/>
<name>A0A1M5HK06_9BACI</name>
<evidence type="ECO:0000256" key="2">
    <source>
        <dbReference type="ARBA" id="ARBA00022737"/>
    </source>
</evidence>
<dbReference type="PANTHER" id="PTHR44943:SF8">
    <property type="entry name" value="TPR REPEAT-CONTAINING PROTEIN MJ0263"/>
    <property type="match status" value="1"/>
</dbReference>
<feature type="repeat" description="TPR" evidence="5">
    <location>
        <begin position="69"/>
        <end position="102"/>
    </location>
</feature>
<evidence type="ECO:0000313" key="7">
    <source>
        <dbReference type="EMBL" id="SHG16267.1"/>
    </source>
</evidence>
<dbReference type="SUPFAM" id="SSF46565">
    <property type="entry name" value="Chaperone J-domain"/>
    <property type="match status" value="1"/>
</dbReference>
<dbReference type="InterPro" id="IPR018253">
    <property type="entry name" value="DnaJ_domain_CS"/>
</dbReference>
<keyword evidence="3 5" id="KW-0802">TPR repeat</keyword>
<evidence type="ECO:0000256" key="5">
    <source>
        <dbReference type="PROSITE-ProRule" id="PRU00339"/>
    </source>
</evidence>
<keyword evidence="2" id="KW-0677">Repeat</keyword>
<organism evidence="7 8">
    <name type="scientific">Ornithinibacillus halophilus</name>
    <dbReference type="NCBI Taxonomy" id="930117"/>
    <lineage>
        <taxon>Bacteria</taxon>
        <taxon>Bacillati</taxon>
        <taxon>Bacillota</taxon>
        <taxon>Bacilli</taxon>
        <taxon>Bacillales</taxon>
        <taxon>Bacillaceae</taxon>
        <taxon>Ornithinibacillus</taxon>
    </lineage>
</organism>
<dbReference type="PROSITE" id="PS50005">
    <property type="entry name" value="TPR"/>
    <property type="match status" value="1"/>
</dbReference>
<accession>A0A1M5HK06</accession>
<evidence type="ECO:0000259" key="6">
    <source>
        <dbReference type="PROSITE" id="PS50076"/>
    </source>
</evidence>
<dbReference type="EMBL" id="FQVW01000018">
    <property type="protein sequence ID" value="SHG16267.1"/>
    <property type="molecule type" value="Genomic_DNA"/>
</dbReference>
<protein>
    <submittedName>
        <fullName evidence="7">Tetratricopeptide repeat-containing protein</fullName>
    </submittedName>
</protein>
<evidence type="ECO:0000256" key="3">
    <source>
        <dbReference type="ARBA" id="ARBA00022803"/>
    </source>
</evidence>
<dbReference type="PRINTS" id="PR00625">
    <property type="entry name" value="JDOMAIN"/>
</dbReference>
<dbReference type="InterPro" id="IPR051685">
    <property type="entry name" value="Ycf3/AcsC/BcsC/TPR_MFPF"/>
</dbReference>
<dbReference type="Gene3D" id="1.25.40.10">
    <property type="entry name" value="Tetratricopeptide repeat domain"/>
    <property type="match status" value="2"/>
</dbReference>
<proteinExistence type="predicted"/>
<dbReference type="Pfam" id="PF13181">
    <property type="entry name" value="TPR_8"/>
    <property type="match status" value="1"/>
</dbReference>
<dbReference type="SUPFAM" id="SSF48452">
    <property type="entry name" value="TPR-like"/>
    <property type="match status" value="1"/>
</dbReference>
<keyword evidence="4" id="KW-0346">Stress response</keyword>